<dbReference type="EMBL" id="KV441399">
    <property type="protein sequence ID" value="OAF57654.1"/>
    <property type="molecule type" value="Genomic_DNA"/>
</dbReference>
<dbReference type="GO" id="GO:0006401">
    <property type="term" value="P:RNA catabolic process"/>
    <property type="evidence" value="ECO:0007669"/>
    <property type="project" value="InterPro"/>
</dbReference>
<dbReference type="Gene3D" id="2.40.128.680">
    <property type="match status" value="1"/>
</dbReference>
<organism evidence="1">
    <name type="scientific">Pseudogymnoascus destructans</name>
    <dbReference type="NCBI Taxonomy" id="655981"/>
    <lineage>
        <taxon>Eukaryota</taxon>
        <taxon>Fungi</taxon>
        <taxon>Dikarya</taxon>
        <taxon>Ascomycota</taxon>
        <taxon>Pezizomycotina</taxon>
        <taxon>Leotiomycetes</taxon>
        <taxon>Thelebolales</taxon>
        <taxon>Thelebolaceae</taxon>
        <taxon>Pseudogymnoascus</taxon>
    </lineage>
</organism>
<gene>
    <name evidence="1" type="ORF">VC83_05577</name>
</gene>
<protein>
    <submittedName>
        <fullName evidence="1">Uncharacterized protein</fullName>
    </submittedName>
</protein>
<dbReference type="GO" id="GO:0032299">
    <property type="term" value="C:ribonuclease H2 complex"/>
    <property type="evidence" value="ECO:0007669"/>
    <property type="project" value="InterPro"/>
</dbReference>
<dbReference type="RefSeq" id="XP_024322942.1">
    <property type="nucleotide sequence ID" value="XM_024469197.1"/>
</dbReference>
<proteinExistence type="predicted"/>
<reference evidence="1" key="1">
    <citation type="submission" date="2016-03" db="EMBL/GenBank/DDBJ databases">
        <title>Updated assembly of Pseudogymnoascus destructans, the fungus causing white-nose syndrome of bats.</title>
        <authorList>
            <person name="Palmer J.M."/>
            <person name="Drees K.P."/>
            <person name="Foster J.T."/>
            <person name="Lindner D.L."/>
        </authorList>
    </citation>
    <scope>NUCLEOTIDE SEQUENCE [LARGE SCALE GENOMIC DNA]</scope>
    <source>
        <strain evidence="1">20631-21</strain>
    </source>
</reference>
<sequence>MLSIRKSSKHRGKCTPNALPCRINHNGRAEVSKRYWTPTKRNDGKTVSYFRGRQLHGRTVKIPPQYKGVVLSTTEIPQAAQALSGSHSYTSDSHEEEDAEAEGMMEELADFDEFVIWGHVALPDETTDPYLRAIEEYTAFAEVVHTVKAKVEKK</sequence>
<dbReference type="Pfam" id="PF08615">
    <property type="entry name" value="RNase_H2_suC"/>
    <property type="match status" value="1"/>
</dbReference>
<evidence type="ECO:0000313" key="1">
    <source>
        <dbReference type="EMBL" id="OAF57654.1"/>
    </source>
</evidence>
<dbReference type="InterPro" id="IPR013924">
    <property type="entry name" value="RNase_H2_suC"/>
</dbReference>
<dbReference type="GeneID" id="36288642"/>
<name>A0A177A993_9PEZI</name>
<accession>A0A177A993</accession>
<dbReference type="eggNOG" id="ENOG502SBKV">
    <property type="taxonomic scope" value="Eukaryota"/>
</dbReference>
<dbReference type="VEuPathDB" id="FungiDB:GMDG_03753"/>
<dbReference type="CDD" id="cd09271">
    <property type="entry name" value="RNase_H2-C"/>
    <property type="match status" value="1"/>
</dbReference>
<dbReference type="PANTHER" id="PTHR47204">
    <property type="entry name" value="OS02G0168900 PROTEIN"/>
    <property type="match status" value="1"/>
</dbReference>
<dbReference type="AlphaFoldDB" id="A0A177A993"/>
<dbReference type="PANTHER" id="PTHR47204:SF1">
    <property type="entry name" value="RIBONUCLEASE H2 SUBUNIT C"/>
    <property type="match status" value="1"/>
</dbReference>
<dbReference type="OrthoDB" id="6222486at2759"/>
<dbReference type="Proteomes" id="UP000077154">
    <property type="component" value="Unassembled WGS sequence"/>
</dbReference>